<feature type="binding site" evidence="5">
    <location>
        <position position="424"/>
    </location>
    <ligand>
        <name>substrate</name>
    </ligand>
</feature>
<dbReference type="Gene3D" id="3.90.230.10">
    <property type="entry name" value="Creatinase/methionine aminopeptidase superfamily"/>
    <property type="match status" value="1"/>
</dbReference>
<feature type="domain" description="Peptidase M24" evidence="7">
    <location>
        <begin position="164"/>
        <end position="272"/>
    </location>
</feature>
<dbReference type="InterPro" id="IPR002467">
    <property type="entry name" value="Pept_M24A_MAP1"/>
</dbReference>
<evidence type="ECO:0000256" key="2">
    <source>
        <dbReference type="ARBA" id="ARBA00022670"/>
    </source>
</evidence>
<feature type="binding site" evidence="5">
    <location>
        <position position="234"/>
    </location>
    <ligand>
        <name>substrate</name>
    </ligand>
</feature>
<feature type="binding site" evidence="5">
    <location>
        <position position="480"/>
    </location>
    <ligand>
        <name>a divalent metal cation</name>
        <dbReference type="ChEBI" id="CHEBI:60240"/>
        <label>1</label>
    </ligand>
</feature>
<gene>
    <name evidence="8" type="ORF">ACHAWU_001855</name>
</gene>
<keyword evidence="3 5" id="KW-0479">Metal-binding</keyword>
<sequence length="497" mass="53776">MTSSAGSRWVVVARKLALPSTTTTTAVLQFQQLFNQRSSSLSPSWRRSKSSIPSSSTAYTNDANEVYECASHNAATFDHQYRHILSSSSTVGGGGSDGGWRQRQMAITKLNPILAHATLSTQLIPPSNNSYPSSFFPPYAHTGIVPYSIHHDTILIHDTSSISRMKNAATLARQLLDYITHPSISHAGITTDQLNSLLHYATLHHPTNFAYPSPLNYAGFPKSVCTSINEVVCHGIPDSRHLQVGDILSCDVSVFLEGVHGDNCGSVVVGDVEDGILDEMIGGVGGVERLSWDWYADWLSKYASSSSSSSADASGNNPPMENDTSSSSSAPSASEDASMPIKRDWPTYSLPQKTNFASHEEEERIITARRLVQAALESRDAGVAACKPGGCLSDVGAAIHAVADAYGYDTVRHYRGHGISSEFHCAPFVKHFRNMDALEIVPGMIFTIEPMITEGSAECTEWSDNWTVATMDGGRAAQFEHTVLITEEGVEVLTLPY</sequence>
<evidence type="ECO:0000256" key="4">
    <source>
        <dbReference type="ARBA" id="ARBA00022801"/>
    </source>
</evidence>
<feature type="compositionally biased region" description="Polar residues" evidence="6">
    <location>
        <begin position="315"/>
        <end position="324"/>
    </location>
</feature>
<reference evidence="8 9" key="1">
    <citation type="submission" date="2024-10" db="EMBL/GenBank/DDBJ databases">
        <title>Updated reference genomes for cyclostephanoid diatoms.</title>
        <authorList>
            <person name="Roberts W.R."/>
            <person name="Alverson A.J."/>
        </authorList>
    </citation>
    <scope>NUCLEOTIDE SEQUENCE [LARGE SCALE GENOMIC DNA]</scope>
    <source>
        <strain evidence="8 9">AJA232-27</strain>
    </source>
</reference>
<dbReference type="PROSITE" id="PS00680">
    <property type="entry name" value="MAP_1"/>
    <property type="match status" value="1"/>
</dbReference>
<feature type="binding site" evidence="5">
    <location>
        <position position="449"/>
    </location>
    <ligand>
        <name>a divalent metal cation</name>
        <dbReference type="ChEBI" id="CHEBI:60240"/>
        <label>2</label>
        <note>catalytic</note>
    </ligand>
</feature>
<dbReference type="GO" id="GO:0006508">
    <property type="term" value="P:proteolysis"/>
    <property type="evidence" value="ECO:0007669"/>
    <property type="project" value="UniProtKB-KW"/>
</dbReference>
<dbReference type="CDD" id="cd01086">
    <property type="entry name" value="MetAP1"/>
    <property type="match status" value="1"/>
</dbReference>
<dbReference type="Pfam" id="PF00557">
    <property type="entry name" value="Peptidase_M24"/>
    <property type="match status" value="2"/>
</dbReference>
<accession>A0ABD3M8X0</accession>
<organism evidence="8 9">
    <name type="scientific">Discostella pseudostelligera</name>
    <dbReference type="NCBI Taxonomy" id="259834"/>
    <lineage>
        <taxon>Eukaryota</taxon>
        <taxon>Sar</taxon>
        <taxon>Stramenopiles</taxon>
        <taxon>Ochrophyta</taxon>
        <taxon>Bacillariophyta</taxon>
        <taxon>Coscinodiscophyceae</taxon>
        <taxon>Thalassiosirophycidae</taxon>
        <taxon>Stephanodiscales</taxon>
        <taxon>Stephanodiscaceae</taxon>
        <taxon>Discostella</taxon>
    </lineage>
</organism>
<dbReference type="HAMAP" id="MF_01974">
    <property type="entry name" value="MetAP_1"/>
    <property type="match status" value="1"/>
</dbReference>
<dbReference type="InterPro" id="IPR036005">
    <property type="entry name" value="Creatinase/aminopeptidase-like"/>
</dbReference>
<keyword evidence="4 5" id="KW-0378">Hydrolase</keyword>
<dbReference type="GO" id="GO:0004239">
    <property type="term" value="F:initiator methionyl aminopeptidase activity"/>
    <property type="evidence" value="ECO:0007669"/>
    <property type="project" value="UniProtKB-UniRule"/>
</dbReference>
<dbReference type="GO" id="GO:0046872">
    <property type="term" value="F:metal ion binding"/>
    <property type="evidence" value="ECO:0007669"/>
    <property type="project" value="UniProtKB-UniRule"/>
</dbReference>
<dbReference type="InterPro" id="IPR000994">
    <property type="entry name" value="Pept_M24"/>
</dbReference>
<dbReference type="PANTHER" id="PTHR43330:SF8">
    <property type="entry name" value="METHIONINE AMINOPEPTIDASE 1D, MITOCHONDRIAL"/>
    <property type="match status" value="1"/>
</dbReference>
<protein>
    <recommendedName>
        <fullName evidence="7">Peptidase M24 domain-containing protein</fullName>
    </recommendedName>
</protein>
<comment type="caution">
    <text evidence="8">The sequence shown here is derived from an EMBL/GenBank/DDBJ whole genome shotgun (WGS) entry which is preliminary data.</text>
</comment>
<feature type="domain" description="Peptidase M24" evidence="7">
    <location>
        <begin position="368"/>
        <end position="487"/>
    </location>
</feature>
<evidence type="ECO:0000256" key="1">
    <source>
        <dbReference type="ARBA" id="ARBA00022438"/>
    </source>
</evidence>
<feature type="binding site" evidence="5">
    <location>
        <position position="480"/>
    </location>
    <ligand>
        <name>a divalent metal cation</name>
        <dbReference type="ChEBI" id="CHEBI:60240"/>
        <label>2</label>
        <note>catalytic</note>
    </ligand>
</feature>
<comment type="similarity">
    <text evidence="5">Belongs to the peptidase M24A family. Methionine aminopeptidase type 1 subfamily.</text>
</comment>
<dbReference type="GO" id="GO:0070006">
    <property type="term" value="F:metalloaminopeptidase activity"/>
    <property type="evidence" value="ECO:0007669"/>
    <property type="project" value="UniProtKB-UniRule"/>
</dbReference>
<evidence type="ECO:0000256" key="5">
    <source>
        <dbReference type="HAMAP-Rule" id="MF_03174"/>
    </source>
</evidence>
<feature type="binding site" evidence="5">
    <location>
        <position position="262"/>
    </location>
    <ligand>
        <name>a divalent metal cation</name>
        <dbReference type="ChEBI" id="CHEBI:60240"/>
        <label>2</label>
        <note>catalytic</note>
    </ligand>
</feature>
<feature type="binding site" evidence="5">
    <location>
        <position position="262"/>
    </location>
    <ligand>
        <name>a divalent metal cation</name>
        <dbReference type="ChEBI" id="CHEBI:60240"/>
        <label>1</label>
    </ligand>
</feature>
<evidence type="ECO:0000256" key="6">
    <source>
        <dbReference type="SAM" id="MobiDB-lite"/>
    </source>
</evidence>
<dbReference type="AlphaFoldDB" id="A0ABD3M8X0"/>
<keyword evidence="2 5" id="KW-0645">Protease</keyword>
<feature type="binding site" evidence="5">
    <location>
        <position position="417"/>
    </location>
    <ligand>
        <name>a divalent metal cation</name>
        <dbReference type="ChEBI" id="CHEBI:60240"/>
        <label>2</label>
        <note>catalytic</note>
    </ligand>
</feature>
<comment type="cofactor">
    <cofactor evidence="5">
        <name>Co(2+)</name>
        <dbReference type="ChEBI" id="CHEBI:48828"/>
    </cofactor>
    <cofactor evidence="5">
        <name>Zn(2+)</name>
        <dbReference type="ChEBI" id="CHEBI:29105"/>
    </cofactor>
    <cofactor evidence="5">
        <name>Mn(2+)</name>
        <dbReference type="ChEBI" id="CHEBI:29035"/>
    </cofactor>
    <cofactor evidence="5">
        <name>Fe(2+)</name>
        <dbReference type="ChEBI" id="CHEBI:29033"/>
    </cofactor>
    <text evidence="5">Binds 2 divalent metal cations per subunit. Has a high-affinity and a low affinity metal-binding site. The true nature of the physiological cofactor is under debate. The enzyme is active with cobalt, zinc, manganese or divalent iron ions. Most likely, methionine aminopeptidases function as mononuclear Fe(2+)-metalloproteases under physiological conditions, and the catalytically relevant metal-binding site has been assigned to the histidine-containing high-affinity site.</text>
</comment>
<dbReference type="Proteomes" id="UP001530293">
    <property type="component" value="Unassembled WGS sequence"/>
</dbReference>
<comment type="catalytic activity">
    <reaction evidence="5">
        <text>Release of N-terminal amino acids, preferentially methionine, from peptides and arylamides.</text>
        <dbReference type="EC" id="3.4.11.18"/>
    </reaction>
</comment>
<dbReference type="EMBL" id="JALLBG020000182">
    <property type="protein sequence ID" value="KAL3760520.1"/>
    <property type="molecule type" value="Genomic_DNA"/>
</dbReference>
<dbReference type="SUPFAM" id="SSF55920">
    <property type="entry name" value="Creatinase/aminopeptidase"/>
    <property type="match status" value="1"/>
</dbReference>
<feature type="binding site" evidence="5">
    <location>
        <position position="251"/>
    </location>
    <ligand>
        <name>a divalent metal cation</name>
        <dbReference type="ChEBI" id="CHEBI:60240"/>
        <label>1</label>
    </ligand>
</feature>
<evidence type="ECO:0000313" key="8">
    <source>
        <dbReference type="EMBL" id="KAL3760520.1"/>
    </source>
</evidence>
<evidence type="ECO:0000313" key="9">
    <source>
        <dbReference type="Proteomes" id="UP001530293"/>
    </source>
</evidence>
<dbReference type="PRINTS" id="PR00599">
    <property type="entry name" value="MAPEPTIDASE"/>
</dbReference>
<dbReference type="PANTHER" id="PTHR43330">
    <property type="entry name" value="METHIONINE AMINOPEPTIDASE"/>
    <property type="match status" value="1"/>
</dbReference>
<evidence type="ECO:0000256" key="3">
    <source>
        <dbReference type="ARBA" id="ARBA00022723"/>
    </source>
</evidence>
<keyword evidence="9" id="KW-1185">Reference proteome</keyword>
<keyword evidence="1 5" id="KW-0031">Aminopeptidase</keyword>
<feature type="compositionally biased region" description="Low complexity" evidence="6">
    <location>
        <begin position="325"/>
        <end position="338"/>
    </location>
</feature>
<evidence type="ECO:0000259" key="7">
    <source>
        <dbReference type="Pfam" id="PF00557"/>
    </source>
</evidence>
<name>A0ABD3M8X0_9STRA</name>
<feature type="region of interest" description="Disordered" evidence="6">
    <location>
        <begin position="306"/>
        <end position="346"/>
    </location>
</feature>
<dbReference type="InterPro" id="IPR001714">
    <property type="entry name" value="Pept_M24_MAP"/>
</dbReference>
<proteinExistence type="inferred from homology"/>